<sequence length="432" mass="47237">MRTLTHTLHSPAGCRNAHASHLQHPQSFHARRLNRAQRPASLQICCQAVATGTPPVKEGTSISNGAAKSKSKKISPEVATTLYRDMVLGREFEEMCAQMYYRGKMFGFVHLYSGQEAVSTGIIKAMRADDYICSTYRDHVHALSKGVPSRGIMAELFGKKTGICRGQGGSMHMFSKEHRMLGGFAFIGEGIPVGLGAAFRVKYQKDAVGDESADQVCASFFGDGTCNNGQFYECLNMASLYKLPCIFVVENNLWAIGMNHPRATGPSEGDTAPAIYKKGPAFGMPGVLVDGMDVLKVRQVAEEAVERARKGLGPTLIEAETYRFRGHSLADPDELRKKEEKAAWGARDPIPQFRKYALDEGLLTEQQIKDIDKDVQAEVEDAVQYADESPKPEKGQLLENVFADPKGFGIAANGSYRYQSPGFHSGNTAAID</sequence>
<organism evidence="10 11">
    <name type="scientific">Symbiochloris irregularis</name>
    <dbReference type="NCBI Taxonomy" id="706552"/>
    <lineage>
        <taxon>Eukaryota</taxon>
        <taxon>Viridiplantae</taxon>
        <taxon>Chlorophyta</taxon>
        <taxon>core chlorophytes</taxon>
        <taxon>Trebouxiophyceae</taxon>
        <taxon>Trebouxiales</taxon>
        <taxon>Trebouxiaceae</taxon>
        <taxon>Symbiochloris</taxon>
    </lineage>
</organism>
<comment type="subunit">
    <text evidence="2">Tetramer of 2 alpha and 2 beta subunits.</text>
</comment>
<dbReference type="AlphaFoldDB" id="A0AAW1P3L1"/>
<evidence type="ECO:0000256" key="7">
    <source>
        <dbReference type="ARBA" id="ARBA00051231"/>
    </source>
</evidence>
<dbReference type="SUPFAM" id="SSF52518">
    <property type="entry name" value="Thiamin diphosphate-binding fold (THDP-binding)"/>
    <property type="match status" value="1"/>
</dbReference>
<evidence type="ECO:0000256" key="3">
    <source>
        <dbReference type="ARBA" id="ARBA00023002"/>
    </source>
</evidence>
<evidence type="ECO:0000313" key="11">
    <source>
        <dbReference type="Proteomes" id="UP001465755"/>
    </source>
</evidence>
<comment type="function">
    <text evidence="6">The pyruvate dehydrogenase complex catalyzes the overall conversion of pyruvate to acetyl-CoA and CO(2). It contains multiple copies of three enzymatic components: pyruvate dehydrogenase (E1), dihydrolipoamide acetyltransferase (E2) and lipoamide dehydrogenase (E3).</text>
</comment>
<dbReference type="Pfam" id="PF00676">
    <property type="entry name" value="E1_dh"/>
    <property type="match status" value="1"/>
</dbReference>
<evidence type="ECO:0000256" key="2">
    <source>
        <dbReference type="ARBA" id="ARBA00011130"/>
    </source>
</evidence>
<dbReference type="FunFam" id="3.40.50.970:FF:000013">
    <property type="entry name" value="Pyruvate dehydrogenase E1 component subunit alpha"/>
    <property type="match status" value="1"/>
</dbReference>
<reference evidence="10 11" key="1">
    <citation type="journal article" date="2024" name="Nat. Commun.">
        <title>Phylogenomics reveals the evolutionary origins of lichenization in chlorophyte algae.</title>
        <authorList>
            <person name="Puginier C."/>
            <person name="Libourel C."/>
            <person name="Otte J."/>
            <person name="Skaloud P."/>
            <person name="Haon M."/>
            <person name="Grisel S."/>
            <person name="Petersen M."/>
            <person name="Berrin J.G."/>
            <person name="Delaux P.M."/>
            <person name="Dal Grande F."/>
            <person name="Keller J."/>
        </authorList>
    </citation>
    <scope>NUCLEOTIDE SEQUENCE [LARGE SCALE GENOMIC DNA]</scope>
    <source>
        <strain evidence="10 11">SAG 2036</strain>
    </source>
</reference>
<dbReference type="CDD" id="cd02000">
    <property type="entry name" value="TPP_E1_PDC_ADC_BCADC"/>
    <property type="match status" value="1"/>
</dbReference>
<feature type="domain" description="Dehydrogenase E1 component" evidence="9">
    <location>
        <begin position="85"/>
        <end position="393"/>
    </location>
</feature>
<gene>
    <name evidence="10" type="ORF">WJX73_010229</name>
</gene>
<dbReference type="NCBIfam" id="TIGR03182">
    <property type="entry name" value="PDH_E1_alph_y"/>
    <property type="match status" value="1"/>
</dbReference>
<dbReference type="PANTHER" id="PTHR11516">
    <property type="entry name" value="PYRUVATE DEHYDROGENASE E1 COMPONENT, ALPHA SUBUNIT BACTERIAL AND ORGANELLAR"/>
    <property type="match status" value="1"/>
</dbReference>
<keyword evidence="11" id="KW-1185">Reference proteome</keyword>
<comment type="catalytic activity">
    <reaction evidence="7 8">
        <text>N(6)-[(R)-lipoyl]-L-lysyl-[protein] + pyruvate + H(+) = N(6)-[(R)-S(8)-acetyldihydrolipoyl]-L-lysyl-[protein] + CO2</text>
        <dbReference type="Rhea" id="RHEA:19189"/>
        <dbReference type="Rhea" id="RHEA-COMP:10474"/>
        <dbReference type="Rhea" id="RHEA-COMP:10478"/>
        <dbReference type="ChEBI" id="CHEBI:15361"/>
        <dbReference type="ChEBI" id="CHEBI:15378"/>
        <dbReference type="ChEBI" id="CHEBI:16526"/>
        <dbReference type="ChEBI" id="CHEBI:83099"/>
        <dbReference type="ChEBI" id="CHEBI:83111"/>
        <dbReference type="EC" id="1.2.4.1"/>
    </reaction>
</comment>
<protein>
    <recommendedName>
        <fullName evidence="8">Pyruvate dehydrogenase E1 component subunit alpha</fullName>
        <ecNumber evidence="8">1.2.4.1</ecNumber>
    </recommendedName>
</protein>
<keyword evidence="3 8" id="KW-0560">Oxidoreductase</keyword>
<dbReference type="GO" id="GO:0006086">
    <property type="term" value="P:pyruvate decarboxylation to acetyl-CoA"/>
    <property type="evidence" value="ECO:0007669"/>
    <property type="project" value="InterPro"/>
</dbReference>
<dbReference type="InterPro" id="IPR029061">
    <property type="entry name" value="THDP-binding"/>
</dbReference>
<evidence type="ECO:0000256" key="8">
    <source>
        <dbReference type="RuleBase" id="RU361139"/>
    </source>
</evidence>
<dbReference type="InterPro" id="IPR001017">
    <property type="entry name" value="DH_E1"/>
</dbReference>
<evidence type="ECO:0000259" key="9">
    <source>
        <dbReference type="Pfam" id="PF00676"/>
    </source>
</evidence>
<dbReference type="InterPro" id="IPR050642">
    <property type="entry name" value="PDH_E1_Alpha_Subunit"/>
</dbReference>
<dbReference type="InterPro" id="IPR017597">
    <property type="entry name" value="Pyrv_DH_E1_asu_subgrp-y"/>
</dbReference>
<name>A0AAW1P3L1_9CHLO</name>
<dbReference type="EMBL" id="JALJOQ010000062">
    <property type="protein sequence ID" value="KAK9803135.1"/>
    <property type="molecule type" value="Genomic_DNA"/>
</dbReference>
<dbReference type="PANTHER" id="PTHR11516:SF60">
    <property type="entry name" value="PYRUVATE DEHYDROGENASE E1 COMPONENT SUBUNIT ALPHA"/>
    <property type="match status" value="1"/>
</dbReference>
<keyword evidence="4 8" id="KW-0786">Thiamine pyrophosphate</keyword>
<dbReference type="Proteomes" id="UP001465755">
    <property type="component" value="Unassembled WGS sequence"/>
</dbReference>
<accession>A0AAW1P3L1</accession>
<dbReference type="EC" id="1.2.4.1" evidence="8"/>
<dbReference type="Gene3D" id="3.40.50.970">
    <property type="match status" value="1"/>
</dbReference>
<comment type="caution">
    <text evidence="10">The sequence shown here is derived from an EMBL/GenBank/DDBJ whole genome shotgun (WGS) entry which is preliminary data.</text>
</comment>
<proteinExistence type="predicted"/>
<evidence type="ECO:0000256" key="5">
    <source>
        <dbReference type="ARBA" id="ARBA00023317"/>
    </source>
</evidence>
<keyword evidence="5 8" id="KW-0670">Pyruvate</keyword>
<evidence type="ECO:0000313" key="10">
    <source>
        <dbReference type="EMBL" id="KAK9803135.1"/>
    </source>
</evidence>
<dbReference type="GO" id="GO:0004739">
    <property type="term" value="F:pyruvate dehydrogenase (acetyl-transferring) activity"/>
    <property type="evidence" value="ECO:0007669"/>
    <property type="project" value="UniProtKB-UniRule"/>
</dbReference>
<comment type="cofactor">
    <cofactor evidence="1 8">
        <name>thiamine diphosphate</name>
        <dbReference type="ChEBI" id="CHEBI:58937"/>
    </cofactor>
</comment>
<evidence type="ECO:0000256" key="4">
    <source>
        <dbReference type="ARBA" id="ARBA00023052"/>
    </source>
</evidence>
<evidence type="ECO:0000256" key="1">
    <source>
        <dbReference type="ARBA" id="ARBA00001964"/>
    </source>
</evidence>
<evidence type="ECO:0000256" key="6">
    <source>
        <dbReference type="ARBA" id="ARBA00025211"/>
    </source>
</evidence>